<evidence type="ECO:0000256" key="5">
    <source>
        <dbReference type="SAM" id="MobiDB-lite"/>
    </source>
</evidence>
<dbReference type="InterPro" id="IPR028974">
    <property type="entry name" value="TSP_type-3_rpt"/>
</dbReference>
<feature type="domain" description="Calx-beta" evidence="6">
    <location>
        <begin position="378"/>
        <end position="481"/>
    </location>
</feature>
<feature type="domain" description="Calx-beta" evidence="6">
    <location>
        <begin position="1192"/>
        <end position="1289"/>
    </location>
</feature>
<dbReference type="STRING" id="616991.GCA_000733925_00603"/>
<dbReference type="GO" id="GO:0005509">
    <property type="term" value="F:calcium ion binding"/>
    <property type="evidence" value="ECO:0007669"/>
    <property type="project" value="InterPro"/>
</dbReference>
<dbReference type="InterPro" id="IPR044023">
    <property type="entry name" value="Ig_7"/>
</dbReference>
<feature type="region of interest" description="Disordered" evidence="5">
    <location>
        <begin position="1584"/>
        <end position="1616"/>
    </location>
</feature>
<keyword evidence="4" id="KW-0406">Ion transport</keyword>
<feature type="domain" description="Calx-beta" evidence="6">
    <location>
        <begin position="38"/>
        <end position="127"/>
    </location>
</feature>
<feature type="domain" description="Calx-beta" evidence="6">
    <location>
        <begin position="260"/>
        <end position="363"/>
    </location>
</feature>
<keyword evidence="1" id="KW-0732">Signal</keyword>
<keyword evidence="3" id="KW-0106">Calcium</keyword>
<evidence type="ECO:0000259" key="6">
    <source>
        <dbReference type="SMART" id="SM00237"/>
    </source>
</evidence>
<accession>A0A221UWM3</accession>
<dbReference type="SMART" id="SM00237">
    <property type="entry name" value="Calx_beta"/>
    <property type="match status" value="11"/>
</dbReference>
<evidence type="ECO:0000313" key="7">
    <source>
        <dbReference type="EMBL" id="ASO05767.1"/>
    </source>
</evidence>
<dbReference type="Pfam" id="PF19081">
    <property type="entry name" value="Ig_7"/>
    <property type="match status" value="1"/>
</dbReference>
<evidence type="ECO:0000256" key="3">
    <source>
        <dbReference type="ARBA" id="ARBA00022837"/>
    </source>
</evidence>
<protein>
    <submittedName>
        <fullName evidence="7">Calx-beta domain protein</fullName>
    </submittedName>
</protein>
<dbReference type="PANTHER" id="PTHR11878">
    <property type="entry name" value="SODIUM/CALCIUM EXCHANGER"/>
    <property type="match status" value="1"/>
</dbReference>
<feature type="domain" description="Calx-beta" evidence="6">
    <location>
        <begin position="496"/>
        <end position="599"/>
    </location>
</feature>
<evidence type="ECO:0000256" key="1">
    <source>
        <dbReference type="ARBA" id="ARBA00022729"/>
    </source>
</evidence>
<dbReference type="RefSeq" id="WP_198319242.1">
    <property type="nucleotide sequence ID" value="NZ_CP022515.1"/>
</dbReference>
<dbReference type="Pfam" id="PF01345">
    <property type="entry name" value="DUF11"/>
    <property type="match status" value="1"/>
</dbReference>
<dbReference type="SUPFAM" id="SSF141072">
    <property type="entry name" value="CalX-like"/>
    <property type="match status" value="11"/>
</dbReference>
<evidence type="ECO:0000256" key="4">
    <source>
        <dbReference type="ARBA" id="ARBA00023065"/>
    </source>
</evidence>
<dbReference type="InterPro" id="IPR038081">
    <property type="entry name" value="CalX-like_sf"/>
</dbReference>
<dbReference type="InterPro" id="IPR001434">
    <property type="entry name" value="OmcB-like_DUF11"/>
</dbReference>
<name>A0A221UWM3_9FLAO</name>
<feature type="domain" description="Calx-beta" evidence="6">
    <location>
        <begin position="1078"/>
        <end position="1179"/>
    </location>
</feature>
<dbReference type="Pfam" id="PF03160">
    <property type="entry name" value="Calx-beta"/>
    <property type="match status" value="10"/>
</dbReference>
<dbReference type="EMBL" id="CP022515">
    <property type="protein sequence ID" value="ASO05767.1"/>
    <property type="molecule type" value="Genomic_DNA"/>
</dbReference>
<dbReference type="SUPFAM" id="SSF103647">
    <property type="entry name" value="TSP type-3 repeat"/>
    <property type="match status" value="1"/>
</dbReference>
<dbReference type="NCBIfam" id="TIGR04131">
    <property type="entry name" value="Bac_Flav_CTERM"/>
    <property type="match status" value="1"/>
</dbReference>
<dbReference type="Proteomes" id="UP000204551">
    <property type="component" value="Chromosome"/>
</dbReference>
<feature type="domain" description="Calx-beta" evidence="6">
    <location>
        <begin position="614"/>
        <end position="717"/>
    </location>
</feature>
<feature type="compositionally biased region" description="Acidic residues" evidence="5">
    <location>
        <begin position="1598"/>
        <end position="1608"/>
    </location>
</feature>
<feature type="domain" description="Calx-beta" evidence="6">
    <location>
        <begin position="732"/>
        <end position="835"/>
    </location>
</feature>
<reference evidence="7 8" key="1">
    <citation type="submission" date="2017-07" db="EMBL/GenBank/DDBJ databases">
        <title>Genome Sequence of Arenibacter algicola Strain SMS7 Isolated from a culture of the Diatom Skeletonema marinoi.</title>
        <authorList>
            <person name="Topel M."/>
            <person name="Pinder M.I.M."/>
            <person name="Johansson O.N."/>
            <person name="Kourtchenko O."/>
            <person name="Godhe A."/>
            <person name="Clarke A.K."/>
        </authorList>
    </citation>
    <scope>NUCLEOTIDE SEQUENCE [LARGE SCALE GENOMIC DNA]</scope>
    <source>
        <strain evidence="7 8">SMS7</strain>
    </source>
</reference>
<dbReference type="KEGG" id="aalg:AREALGSMS7_02319"/>
<keyword evidence="2" id="KW-0677">Repeat</keyword>
<sequence length="1873" mass="189888">MKNNTLYNIFSYFLVSYKLKFLVFVSALLFFGFNGYGQSVTIEDENGNEDDGSITITATLDIAVPGGFTVDVSTADGTATIADNDYTAVSSFTLTFVGNPGEQQFFTVLPTSDSFVELDEDLTVSMGNLQGTVESVNITDSATITINNDDSYTASITANDPTATEAGTTTGQFTVDLGTTNTTGSAIVVNFNIATGGSNATNTTDYANIGTSVSIANGAQTGLITITPVDDVLVEGPETVILTLAAGTGYAVAGAPDNTATVTIADNDSYTASITANDPAATEAGTTTGQFTVDLGTTNTTGSAIVVNFNIATGGSNATNTTDYANIGTSVSIANGAQTGLITITPVDDVLVEGPETVILTLAAGTGYAVAGAPDNTATVTIADNDSYTASITANDPTATEAGTTTGQFTVDLGTTNTTGSAIVVNFNIATGGSNATNTTDYANIGTSVSIANGAQTGLITITPVDDVLVEGPETVILTLAAGTGYAVAGAPDNTATVTIADNDSYTASITANDPTATEAGTTTGQFTVDLGTTNTTGSAIVVNFNIATGGSNATNTTDYANIGTSVSIANGAQTGLITITPVDDVLVEGPETVILTLAAGTGYAVAGAPNNTATVTIADNDSYTASITANDPTATEAGTTTGQFTVDLGTTNTTGSAIVVNFNIATGGSNATNTTDYANIGTSVSIANGAQTGLITITPVDDVLVEGPETVILTLAAGTGYAVAGAPNNTATVTIADNDSYTASITANDPAATEAGTTTGQFTVDLGTTNTTGSAIVVNFNIATGGSNATNTTDYANIGTSVSIANGAQTGLITITPVDDVLVEGPETVILTLAAGTGYAVAGAPNNTATVTIADNDSYTASITANDPTATEAGTTTGQFTVDLGTTNTTGSAIVVNFNIATGGSNATNTTDYANIGTSVSIANGAQTGLITITPVDDSLTEGSETVILTLAAGTGYAVAGAPNNTATVTIADNDTAGVSIDDVSVNEGDGTATFTVTLNGAVFLGTIVSYSTANNTALAGSDYDAETGNVTFLGLNGETRTITIDISEDVLVEGTETFFVNLTNATGFAQLGKTQGIGTILDNDSYIATITATDDVAAESPLNSGTFTVGLNTTNTTGSPMVINYTVGGTATPDSDYISLGSTISIGDGQESASITVTPINDSEVEAGLETVIVTLTTGSGYTVGAPNNATVNIDSEDTAGISIDDVVVNEGDGTATFTVTLNGNVPLGATVTYSTANNTATAGSDYGANTGILTFSGSSGETETVSINIIEDAIAEGTETFFVNLTNAIGLVQIVKSQGVGTIADNDNCIEAPLINSTPTIFCEDFSQDLDAYTDTAIPSGFELIWSSSNDFSITGARLSSSVVNFAATFYGFLHNSGTGCTSPPLEVTLVRNEPPEILSTTPTTICGPGTATISATVTAGGSIFWYSSTSDSLPLGEGSNFTTPNNTVTTIYYVEASANGCVSERVPVTVTVADPVDAGTTANTSACSITGGGPTTIDLDTTRSGGTAGVWSIVGTSPGTVTIGGENVVDFEGAVEGDYVFRFTTNTAVSPCVDESVDVTITVTTCTNDSDGDGIIDRDETALGLDPNNRDTDADGINDGEEVGPDVSNPIDTDSDGIIDALDSNILDSDNDGIVDQLDPANDNACIPNISAACQIDLALEKTVDKESVLVGREVIFTITLTNLSQIMVTNIAVNDLVSPATGFQYVSHSASKGLYDAVAGVWQLDEILAEEVVTLTITAQVPDVGTYLNVAAIVDSFPEDSNATNDRATATVTVTPRSTDECGFLFNQISPNGDGINDAVYINCIEDYPNNTLQIFDRYGNEVFTASGYDNTWMGTGKNGDLPKGTYFYILDLGDGTEVRKGWIQIIR</sequence>
<dbReference type="Pfam" id="PF13585">
    <property type="entry name" value="CHU_C"/>
    <property type="match status" value="1"/>
</dbReference>
<dbReference type="GO" id="GO:0007154">
    <property type="term" value="P:cell communication"/>
    <property type="evidence" value="ECO:0007669"/>
    <property type="project" value="InterPro"/>
</dbReference>
<keyword evidence="4" id="KW-0813">Transport</keyword>
<dbReference type="InterPro" id="IPR051171">
    <property type="entry name" value="CaCA"/>
</dbReference>
<dbReference type="GO" id="GO:0016020">
    <property type="term" value="C:membrane"/>
    <property type="evidence" value="ECO:0007669"/>
    <property type="project" value="InterPro"/>
</dbReference>
<feature type="domain" description="Calx-beta" evidence="6">
    <location>
        <begin position="850"/>
        <end position="953"/>
    </location>
</feature>
<dbReference type="Gene3D" id="2.60.40.2030">
    <property type="match status" value="11"/>
</dbReference>
<dbReference type="PANTHER" id="PTHR11878:SF65">
    <property type="entry name" value="NA_CA-EXCHANGE PROTEIN, ISOFORM G"/>
    <property type="match status" value="1"/>
</dbReference>
<organism evidence="7 8">
    <name type="scientific">Arenibacter algicola</name>
    <dbReference type="NCBI Taxonomy" id="616991"/>
    <lineage>
        <taxon>Bacteria</taxon>
        <taxon>Pseudomonadati</taxon>
        <taxon>Bacteroidota</taxon>
        <taxon>Flavobacteriia</taxon>
        <taxon>Flavobacteriales</taxon>
        <taxon>Flavobacteriaceae</taxon>
        <taxon>Arenibacter</taxon>
    </lineage>
</organism>
<dbReference type="InterPro" id="IPR003644">
    <property type="entry name" value="Calx_beta"/>
</dbReference>
<gene>
    <name evidence="7" type="ORF">AREALGSMS7_02319</name>
</gene>
<feature type="domain" description="Calx-beta" evidence="6">
    <location>
        <begin position="142"/>
        <end position="245"/>
    </location>
</feature>
<dbReference type="InterPro" id="IPR026341">
    <property type="entry name" value="T9SS_type_B"/>
</dbReference>
<feature type="domain" description="Calx-beta" evidence="6">
    <location>
        <begin position="968"/>
        <end position="1065"/>
    </location>
</feature>
<evidence type="ECO:0000256" key="2">
    <source>
        <dbReference type="ARBA" id="ARBA00022737"/>
    </source>
</evidence>
<dbReference type="Gene3D" id="4.10.1080.10">
    <property type="entry name" value="TSP type-3 repeat"/>
    <property type="match status" value="1"/>
</dbReference>
<dbReference type="GO" id="GO:0030001">
    <property type="term" value="P:metal ion transport"/>
    <property type="evidence" value="ECO:0007669"/>
    <property type="project" value="TreeGrafter"/>
</dbReference>
<proteinExistence type="predicted"/>
<evidence type="ECO:0000313" key="8">
    <source>
        <dbReference type="Proteomes" id="UP000204551"/>
    </source>
</evidence>